<dbReference type="KEGG" id="lcre:Pla8534_25220"/>
<keyword evidence="4" id="KW-0997">Cell inner membrane</keyword>
<dbReference type="Pfam" id="PF07264">
    <property type="entry name" value="EI24"/>
    <property type="match status" value="1"/>
</dbReference>
<dbReference type="GO" id="GO:0000103">
    <property type="term" value="P:sulfate assimilation"/>
    <property type="evidence" value="ECO:0007669"/>
    <property type="project" value="TreeGrafter"/>
</dbReference>
<feature type="transmembrane region" description="Helical" evidence="10">
    <location>
        <begin position="86"/>
        <end position="110"/>
    </location>
</feature>
<dbReference type="Proteomes" id="UP000317648">
    <property type="component" value="Chromosome"/>
</dbReference>
<keyword evidence="7 10" id="KW-1133">Transmembrane helix</keyword>
<evidence type="ECO:0000256" key="10">
    <source>
        <dbReference type="SAM" id="Phobius"/>
    </source>
</evidence>
<organism evidence="11 12">
    <name type="scientific">Lignipirellula cremea</name>
    <dbReference type="NCBI Taxonomy" id="2528010"/>
    <lineage>
        <taxon>Bacteria</taxon>
        <taxon>Pseudomonadati</taxon>
        <taxon>Planctomycetota</taxon>
        <taxon>Planctomycetia</taxon>
        <taxon>Pirellulales</taxon>
        <taxon>Pirellulaceae</taxon>
        <taxon>Lignipirellula</taxon>
    </lineage>
</organism>
<keyword evidence="12" id="KW-1185">Reference proteome</keyword>
<evidence type="ECO:0000256" key="2">
    <source>
        <dbReference type="ARBA" id="ARBA00022448"/>
    </source>
</evidence>
<dbReference type="EMBL" id="CP036433">
    <property type="protein sequence ID" value="QDU94716.1"/>
    <property type="molecule type" value="Genomic_DNA"/>
</dbReference>
<evidence type="ECO:0000256" key="7">
    <source>
        <dbReference type="ARBA" id="ARBA00022989"/>
    </source>
</evidence>
<proteinExistence type="predicted"/>
<evidence type="ECO:0000256" key="8">
    <source>
        <dbReference type="ARBA" id="ARBA00023032"/>
    </source>
</evidence>
<reference evidence="11 12" key="1">
    <citation type="submission" date="2019-02" db="EMBL/GenBank/DDBJ databases">
        <title>Deep-cultivation of Planctomycetes and their phenomic and genomic characterization uncovers novel biology.</title>
        <authorList>
            <person name="Wiegand S."/>
            <person name="Jogler M."/>
            <person name="Boedeker C."/>
            <person name="Pinto D."/>
            <person name="Vollmers J."/>
            <person name="Rivas-Marin E."/>
            <person name="Kohn T."/>
            <person name="Peeters S.H."/>
            <person name="Heuer A."/>
            <person name="Rast P."/>
            <person name="Oberbeckmann S."/>
            <person name="Bunk B."/>
            <person name="Jeske O."/>
            <person name="Meyerdierks A."/>
            <person name="Storesund J.E."/>
            <person name="Kallscheuer N."/>
            <person name="Luecker S."/>
            <person name="Lage O.M."/>
            <person name="Pohl T."/>
            <person name="Merkel B.J."/>
            <person name="Hornburger P."/>
            <person name="Mueller R.-W."/>
            <person name="Bruemmer F."/>
            <person name="Labrenz M."/>
            <person name="Spormann A.M."/>
            <person name="Op den Camp H."/>
            <person name="Overmann J."/>
            <person name="Amann R."/>
            <person name="Jetten M.S.M."/>
            <person name="Mascher T."/>
            <person name="Medema M.H."/>
            <person name="Devos D.P."/>
            <person name="Kaster A.-K."/>
            <person name="Ovreas L."/>
            <person name="Rohde M."/>
            <person name="Galperin M.Y."/>
            <person name="Jogler C."/>
        </authorList>
    </citation>
    <scope>NUCLEOTIDE SEQUENCE [LARGE SCALE GENOMIC DNA]</scope>
    <source>
        <strain evidence="11 12">Pla85_3_4</strain>
    </source>
</reference>
<evidence type="ECO:0000256" key="5">
    <source>
        <dbReference type="ARBA" id="ARBA00022605"/>
    </source>
</evidence>
<dbReference type="GO" id="GO:0019344">
    <property type="term" value="P:cysteine biosynthetic process"/>
    <property type="evidence" value="ECO:0007669"/>
    <property type="project" value="TreeGrafter"/>
</dbReference>
<keyword evidence="6 10" id="KW-0812">Transmembrane</keyword>
<keyword evidence="3" id="KW-1003">Cell membrane</keyword>
<name>A0A518DS94_9BACT</name>
<dbReference type="GO" id="GO:0009675">
    <property type="term" value="F:high-affinity sulfate:proton symporter activity"/>
    <property type="evidence" value="ECO:0007669"/>
    <property type="project" value="TreeGrafter"/>
</dbReference>
<dbReference type="GO" id="GO:0005886">
    <property type="term" value="C:plasma membrane"/>
    <property type="evidence" value="ECO:0007669"/>
    <property type="project" value="TreeGrafter"/>
</dbReference>
<comment type="subcellular location">
    <subcellularLocation>
        <location evidence="1">Membrane</location>
        <topology evidence="1">Multi-pass membrane protein</topology>
    </subcellularLocation>
</comment>
<gene>
    <name evidence="11" type="ORF">Pla8534_25220</name>
</gene>
<keyword evidence="8" id="KW-0764">Sulfate transport</keyword>
<evidence type="ECO:0000313" key="11">
    <source>
        <dbReference type="EMBL" id="QDU94716.1"/>
    </source>
</evidence>
<dbReference type="InterPro" id="IPR050480">
    <property type="entry name" value="CysZ-like"/>
</dbReference>
<keyword evidence="2" id="KW-0813">Transport</keyword>
<keyword evidence="9 10" id="KW-0472">Membrane</keyword>
<evidence type="ECO:0000313" key="12">
    <source>
        <dbReference type="Proteomes" id="UP000317648"/>
    </source>
</evidence>
<dbReference type="InterPro" id="IPR059112">
    <property type="entry name" value="CysZ/EI24"/>
</dbReference>
<feature type="transmembrane region" description="Helical" evidence="10">
    <location>
        <begin position="44"/>
        <end position="74"/>
    </location>
</feature>
<dbReference type="AlphaFoldDB" id="A0A518DS94"/>
<dbReference type="RefSeq" id="WP_145053360.1">
    <property type="nucleotide sequence ID" value="NZ_CP036433.1"/>
</dbReference>
<feature type="transmembrane region" description="Helical" evidence="10">
    <location>
        <begin position="151"/>
        <end position="177"/>
    </location>
</feature>
<sequence length="274" mass="30215">MNRADSHLWMADPATSPWGCFWEGLQTPWWGFWYLWRRPSLWRYAVMPIVMNLLITSLVLLVLVGGGVWLFAWIHPWFAGGEGWTGWIWFAVEAGVWLLAAAASCVAAFLTWRVLSGILCGYFFGKLVEEVESELGLADRDIRTVSLGYEIWDVGLGVALLLGSTSGFLLLGAVPLIGPPLGFLGMSWYGLYATGVEYLSYPQAIRGSRLFDQYRFGRQQHFHTLGVGAVQTAGQLLPLFGAATVTAGVVGCVLLHRRLTNKLSIVSVEAIAKS</sequence>
<dbReference type="PANTHER" id="PTHR37468:SF1">
    <property type="entry name" value="SULFATE TRANSPORTER CYSZ"/>
    <property type="match status" value="1"/>
</dbReference>
<evidence type="ECO:0000256" key="1">
    <source>
        <dbReference type="ARBA" id="ARBA00004141"/>
    </source>
</evidence>
<keyword evidence="5" id="KW-0028">Amino-acid biosynthesis</keyword>
<evidence type="ECO:0000256" key="9">
    <source>
        <dbReference type="ARBA" id="ARBA00023136"/>
    </source>
</evidence>
<evidence type="ECO:0000256" key="3">
    <source>
        <dbReference type="ARBA" id="ARBA00022475"/>
    </source>
</evidence>
<dbReference type="PANTHER" id="PTHR37468">
    <property type="entry name" value="SULFATE TRANSPORTER CYSZ"/>
    <property type="match status" value="1"/>
</dbReference>
<protein>
    <submittedName>
        <fullName evidence="11">Putative sulfate transport protein CysZ</fullName>
    </submittedName>
</protein>
<evidence type="ECO:0000256" key="6">
    <source>
        <dbReference type="ARBA" id="ARBA00022692"/>
    </source>
</evidence>
<evidence type="ECO:0000256" key="4">
    <source>
        <dbReference type="ARBA" id="ARBA00022519"/>
    </source>
</evidence>
<feature type="transmembrane region" description="Helical" evidence="10">
    <location>
        <begin position="236"/>
        <end position="255"/>
    </location>
</feature>
<accession>A0A518DS94</accession>